<evidence type="ECO:0000256" key="6">
    <source>
        <dbReference type="ARBA" id="ARBA00022692"/>
    </source>
</evidence>
<feature type="domain" description="TonB-dependent receptor-like beta-barrel" evidence="18">
    <location>
        <begin position="269"/>
        <end position="713"/>
    </location>
</feature>
<comment type="caution">
    <text evidence="20">The sequence shown here is derived from an EMBL/GenBank/DDBJ whole genome shotgun (WGS) entry which is preliminary data.</text>
</comment>
<accession>A0A177SL24</accession>
<evidence type="ECO:0000256" key="13">
    <source>
        <dbReference type="ARBA" id="ARBA00023237"/>
    </source>
</evidence>
<evidence type="ECO:0000256" key="4">
    <source>
        <dbReference type="ARBA" id="ARBA00022452"/>
    </source>
</evidence>
<evidence type="ECO:0000256" key="14">
    <source>
        <dbReference type="PROSITE-ProRule" id="PRU01360"/>
    </source>
</evidence>
<organism evidence="20 21">
    <name type="scientific">Pseudomonas putida</name>
    <name type="common">Arthrobacter siderocapsulatus</name>
    <dbReference type="NCBI Taxonomy" id="303"/>
    <lineage>
        <taxon>Bacteria</taxon>
        <taxon>Pseudomonadati</taxon>
        <taxon>Pseudomonadota</taxon>
        <taxon>Gammaproteobacteria</taxon>
        <taxon>Pseudomonadales</taxon>
        <taxon>Pseudomonadaceae</taxon>
        <taxon>Pseudomonas</taxon>
    </lineage>
</organism>
<dbReference type="PANTHER" id="PTHR32552:SF74">
    <property type="entry name" value="HYDROXAMATE SIDEROPHORE RECEPTOR FHUE"/>
    <property type="match status" value="1"/>
</dbReference>
<dbReference type="RefSeq" id="WP_009403121.1">
    <property type="nucleotide sequence ID" value="NZ_LUCV01000027.1"/>
</dbReference>
<evidence type="ECO:0000256" key="17">
    <source>
        <dbReference type="SAM" id="SignalP"/>
    </source>
</evidence>
<evidence type="ECO:0000313" key="20">
    <source>
        <dbReference type="EMBL" id="OAI91234.1"/>
    </source>
</evidence>
<dbReference type="PROSITE" id="PS52016">
    <property type="entry name" value="TONB_DEPENDENT_REC_3"/>
    <property type="match status" value="1"/>
</dbReference>
<evidence type="ECO:0000256" key="16">
    <source>
        <dbReference type="RuleBase" id="RU003357"/>
    </source>
</evidence>
<evidence type="ECO:0000256" key="5">
    <source>
        <dbReference type="ARBA" id="ARBA00022496"/>
    </source>
</evidence>
<dbReference type="InterPro" id="IPR037066">
    <property type="entry name" value="Plug_dom_sf"/>
</dbReference>
<name>A0A177SL24_PSEPU</name>
<dbReference type="Pfam" id="PF00593">
    <property type="entry name" value="TonB_dep_Rec_b-barrel"/>
    <property type="match status" value="1"/>
</dbReference>
<evidence type="ECO:0000256" key="10">
    <source>
        <dbReference type="ARBA" id="ARBA00023077"/>
    </source>
</evidence>
<dbReference type="CDD" id="cd01347">
    <property type="entry name" value="ligand_gated_channel"/>
    <property type="match status" value="1"/>
</dbReference>
<sequence>MHTPSRLTPLSKALLLRQAAFGLALTLPFAAQAYAQEAEAETEAQAANGAPATLNLAPTNINSQVLGTTTENTGSYTTGAVTIGKAAQSLRETPQSVTVMTRQLMDDKNLTSLDQVLSKTPGLSFSQRNFGSHVYQSRGFVLSEDSYMIDGIPGQAYNMSGWMAPDMAIYDRVEVLRGASGLLVGAGNPGGAVNLVRKRATSEPQFSITTRAGSYDNYRVDLDGSGRLNDQGTLRGRFVTAYEDKGSWLDEYSAKTPLLYGVLEADLADDTTLTMSLRRQEKRIDGYSIWALPRYSNGQSLDISRSTALVQDWNHLNTNMTEAFLELNHRFNDNWSNKTSFTWSKADLDMVAAYGNGAINPVTQRGSVFQNVEFRHTNVESVGIDSFMDGHFEAFGQSHQVTLGANWSRQDVTERRAPYRRATPIPINIFDVDHHAFAKPQRPAWSLVSEYVDERSGIYANTRLHLTEPLSLVLGTRVSWYKYDYDQKLGAGNDYLTQQNREVTPFAGLIYDFSEHWSWYASYADIFKPQNDRTWDGSPLDPAIGTNYETGIKGELFDKRLNLSAAVFYIKQEDLAINDPDETHLCPSNPSMTCQINGLVQRSKGIDLEASGEVLPGLEVLAGYTYNRIVSPQSNALTTDTPKHLARISTSYTPQDGEWNRLTVGAGVSAQSRYENKLAGGYDYGSPGRAIWDARIGWKIDEHWKVNLTGENLFDRKYWSTASGLNRGNVWGDPRTFMLSLRGDF</sequence>
<feature type="short sequence motif" description="TonB C-terminal box" evidence="15">
    <location>
        <begin position="728"/>
        <end position="745"/>
    </location>
</feature>
<keyword evidence="3 14" id="KW-0813">Transport</keyword>
<evidence type="ECO:0000256" key="7">
    <source>
        <dbReference type="ARBA" id="ARBA00022729"/>
    </source>
</evidence>
<dbReference type="Gene3D" id="2.40.170.20">
    <property type="entry name" value="TonB-dependent receptor, beta-barrel domain"/>
    <property type="match status" value="1"/>
</dbReference>
<keyword evidence="5" id="KW-0410">Iron transport</keyword>
<keyword evidence="8" id="KW-0408">Iron</keyword>
<keyword evidence="12" id="KW-0675">Receptor</keyword>
<keyword evidence="7 17" id="KW-0732">Signal</keyword>
<evidence type="ECO:0000256" key="15">
    <source>
        <dbReference type="PROSITE-ProRule" id="PRU10144"/>
    </source>
</evidence>
<evidence type="ECO:0000313" key="21">
    <source>
        <dbReference type="Proteomes" id="UP000077752"/>
    </source>
</evidence>
<dbReference type="GO" id="GO:0009279">
    <property type="term" value="C:cell outer membrane"/>
    <property type="evidence" value="ECO:0007669"/>
    <property type="project" value="UniProtKB-SubCell"/>
</dbReference>
<dbReference type="FunFam" id="2.170.130.10:FF:000010">
    <property type="entry name" value="Ferripyoverdine receptor"/>
    <property type="match status" value="1"/>
</dbReference>
<evidence type="ECO:0000256" key="3">
    <source>
        <dbReference type="ARBA" id="ARBA00022448"/>
    </source>
</evidence>
<keyword evidence="11 14" id="KW-0472">Membrane</keyword>
<feature type="signal peptide" evidence="17">
    <location>
        <begin position="1"/>
        <end position="33"/>
    </location>
</feature>
<dbReference type="EMBL" id="LUCV01000027">
    <property type="protein sequence ID" value="OAI91234.1"/>
    <property type="molecule type" value="Genomic_DNA"/>
</dbReference>
<evidence type="ECO:0000256" key="1">
    <source>
        <dbReference type="ARBA" id="ARBA00004571"/>
    </source>
</evidence>
<evidence type="ECO:0000256" key="9">
    <source>
        <dbReference type="ARBA" id="ARBA00023065"/>
    </source>
</evidence>
<evidence type="ECO:0000256" key="8">
    <source>
        <dbReference type="ARBA" id="ARBA00023004"/>
    </source>
</evidence>
<comment type="similarity">
    <text evidence="2 14 16">Belongs to the TonB-dependent receptor family.</text>
</comment>
<dbReference type="Gene3D" id="2.170.130.10">
    <property type="entry name" value="TonB-dependent receptor, plug domain"/>
    <property type="match status" value="1"/>
</dbReference>
<dbReference type="Pfam" id="PF07715">
    <property type="entry name" value="Plug"/>
    <property type="match status" value="1"/>
</dbReference>
<protein>
    <submittedName>
        <fullName evidence="20">Ligand-gated channel</fullName>
    </submittedName>
</protein>
<gene>
    <name evidence="20" type="ORF">AYO28_22025</name>
</gene>
<evidence type="ECO:0000259" key="18">
    <source>
        <dbReference type="Pfam" id="PF00593"/>
    </source>
</evidence>
<keyword evidence="10 16" id="KW-0798">TonB box</keyword>
<dbReference type="Proteomes" id="UP000077752">
    <property type="component" value="Unassembled WGS sequence"/>
</dbReference>
<dbReference type="GO" id="GO:0015344">
    <property type="term" value="F:siderophore uptake transmembrane transporter activity"/>
    <property type="evidence" value="ECO:0007669"/>
    <property type="project" value="TreeGrafter"/>
</dbReference>
<keyword evidence="6 14" id="KW-0812">Transmembrane</keyword>
<dbReference type="InterPro" id="IPR000531">
    <property type="entry name" value="Beta-barrel_TonB"/>
</dbReference>
<evidence type="ECO:0000256" key="11">
    <source>
        <dbReference type="ARBA" id="ARBA00023136"/>
    </source>
</evidence>
<dbReference type="InterPro" id="IPR036942">
    <property type="entry name" value="Beta-barrel_TonB_sf"/>
</dbReference>
<dbReference type="NCBIfam" id="TIGR01783">
    <property type="entry name" value="TonB-siderophor"/>
    <property type="match status" value="1"/>
</dbReference>
<dbReference type="PANTHER" id="PTHR32552">
    <property type="entry name" value="FERRICHROME IRON RECEPTOR-RELATED"/>
    <property type="match status" value="1"/>
</dbReference>
<dbReference type="SUPFAM" id="SSF56935">
    <property type="entry name" value="Porins"/>
    <property type="match status" value="1"/>
</dbReference>
<dbReference type="GO" id="GO:0015891">
    <property type="term" value="P:siderophore transport"/>
    <property type="evidence" value="ECO:0007669"/>
    <property type="project" value="InterPro"/>
</dbReference>
<reference evidence="20 21" key="1">
    <citation type="submission" date="2016-03" db="EMBL/GenBank/DDBJ databases">
        <title>Draft Genome Assembly of Pseudomonas putida strain CBF10-2.</title>
        <authorList>
            <person name="Iyer R.S."/>
            <person name="Damania A."/>
        </authorList>
    </citation>
    <scope>NUCLEOTIDE SEQUENCE [LARGE SCALE GENOMIC DNA]</scope>
    <source>
        <strain evidence="20 21">CBF10-2</strain>
    </source>
</reference>
<dbReference type="GO" id="GO:0038023">
    <property type="term" value="F:signaling receptor activity"/>
    <property type="evidence" value="ECO:0007669"/>
    <property type="project" value="InterPro"/>
</dbReference>
<feature type="chain" id="PRO_5008073724" evidence="17">
    <location>
        <begin position="34"/>
        <end position="745"/>
    </location>
</feature>
<comment type="subcellular location">
    <subcellularLocation>
        <location evidence="1 14">Cell outer membrane</location>
        <topology evidence="1 14">Multi-pass membrane protein</topology>
    </subcellularLocation>
</comment>
<proteinExistence type="inferred from homology"/>
<evidence type="ECO:0000259" key="19">
    <source>
        <dbReference type="Pfam" id="PF07715"/>
    </source>
</evidence>
<keyword evidence="4 14" id="KW-1134">Transmembrane beta strand</keyword>
<dbReference type="InterPro" id="IPR012910">
    <property type="entry name" value="Plug_dom"/>
</dbReference>
<keyword evidence="9" id="KW-0406">Ion transport</keyword>
<dbReference type="InterPro" id="IPR010917">
    <property type="entry name" value="TonB_rcpt_CS"/>
</dbReference>
<evidence type="ECO:0000256" key="12">
    <source>
        <dbReference type="ARBA" id="ARBA00023170"/>
    </source>
</evidence>
<dbReference type="InterPro" id="IPR039426">
    <property type="entry name" value="TonB-dep_rcpt-like"/>
</dbReference>
<dbReference type="PROSITE" id="PS01156">
    <property type="entry name" value="TONB_DEPENDENT_REC_2"/>
    <property type="match status" value="1"/>
</dbReference>
<dbReference type="AlphaFoldDB" id="A0A177SL24"/>
<dbReference type="InterPro" id="IPR010105">
    <property type="entry name" value="TonB_sidphr_rcpt"/>
</dbReference>
<feature type="domain" description="TonB-dependent receptor plug" evidence="19">
    <location>
        <begin position="90"/>
        <end position="192"/>
    </location>
</feature>
<keyword evidence="13 14" id="KW-0998">Cell outer membrane</keyword>
<evidence type="ECO:0000256" key="2">
    <source>
        <dbReference type="ARBA" id="ARBA00009810"/>
    </source>
</evidence>